<dbReference type="PANTHER" id="PTHR11659">
    <property type="entry name" value="GLUTAMYL-TRNA GLN AMIDOTRANSFERASE SUBUNIT B MITOCHONDRIAL AND PROKARYOTIC PET112-RELATED"/>
    <property type="match status" value="1"/>
</dbReference>
<dbReference type="FunFam" id="1.10.10.410:FF:000001">
    <property type="entry name" value="Aspartyl/glutamyl-tRNA(Asn/Gln) amidotransferase subunit B"/>
    <property type="match status" value="1"/>
</dbReference>
<evidence type="ECO:0000256" key="8">
    <source>
        <dbReference type="ARBA" id="ARBA00047380"/>
    </source>
</evidence>
<dbReference type="InterPro" id="IPR004413">
    <property type="entry name" value="GatB"/>
</dbReference>
<dbReference type="AlphaFoldDB" id="A0AAD9KSD5"/>
<evidence type="ECO:0000256" key="9">
    <source>
        <dbReference type="ARBA" id="ARBA00047913"/>
    </source>
</evidence>
<sequence>MKRMHILKRSTCSYLRARYYSGKPHVREDRRIWQPVIGLEIHAQIPTVSKLFSGAATRFGSPINTQVAVFDAAMPGTLPVINRGCVEAGILTALAINSNLNMVSKFDRKHYFYSDLPSGFQITQYRQPLAVGGYVQYVVQDHSSKHIERKKIHITQLQLEQDSGKSLHDTEDSISLIDLNRAGVGLMEIITEPEFHSSEEAMSFVKELQLIFQCIGTCDGRMDEGSMRVDASVSVHHPGEPLGTRSEVKNLNSTRYVGRAIDFEVKRQIEILESGGEVANETRAFDFESGETIPMRDKEHLHDYRFMPEPNLPPLRLYSDASPPPPGVATDQVINIDRLKERLPELPEEKRGRMEAQYGLTLSQAIILVGEPGLMRYFEEIMSEGKRNVKVVVNLLLNDLLRVLNKDDVNVDNSPVLPSHIGEIVDMLQSNTISMATAKKVLDLIYDGEKRSPTQLVSDNHWTQITDQQALVDVCQTVIEQNPVAVEEYRKGKTKVLNFLMGQVMKATKGRVDPKATTNTLKSMLQE</sequence>
<dbReference type="PROSITE" id="PS01234">
    <property type="entry name" value="GATB"/>
    <property type="match status" value="1"/>
</dbReference>
<dbReference type="InterPro" id="IPR003789">
    <property type="entry name" value="Asn/Gln_tRNA_amidoTrase-B-like"/>
</dbReference>
<dbReference type="InterPro" id="IPR014746">
    <property type="entry name" value="Gln_synth/guanido_kin_cat_dom"/>
</dbReference>
<dbReference type="NCBIfam" id="TIGR00133">
    <property type="entry name" value="gatB"/>
    <property type="match status" value="1"/>
</dbReference>
<evidence type="ECO:0000313" key="12">
    <source>
        <dbReference type="EMBL" id="KAK2176622.1"/>
    </source>
</evidence>
<dbReference type="NCBIfam" id="NF004014">
    <property type="entry name" value="PRK05477.1-4"/>
    <property type="match status" value="1"/>
</dbReference>
<evidence type="ECO:0000256" key="2">
    <source>
        <dbReference type="ARBA" id="ARBA00011123"/>
    </source>
</evidence>
<comment type="subcellular location">
    <subcellularLocation>
        <location evidence="10">Mitochondrion</location>
    </subcellularLocation>
</comment>
<keyword evidence="10" id="KW-0496">Mitochondrion</keyword>
<dbReference type="InterPro" id="IPR006075">
    <property type="entry name" value="Asn/Gln-tRNA_Trfase_suB/E_cat"/>
</dbReference>
<dbReference type="SMART" id="SM00845">
    <property type="entry name" value="GatB_Yqey"/>
    <property type="match status" value="1"/>
</dbReference>
<dbReference type="HAMAP" id="MF_00121">
    <property type="entry name" value="GatB"/>
    <property type="match status" value="1"/>
</dbReference>
<evidence type="ECO:0000256" key="5">
    <source>
        <dbReference type="ARBA" id="ARBA00022840"/>
    </source>
</evidence>
<comment type="subunit">
    <text evidence="2">Heterotrimer of A, B and C subunits.</text>
</comment>
<comment type="subunit">
    <text evidence="10">Subunit of the heterotrimeric GatCAB amidotransferase (AdT) complex, composed of A, B and C subunits.</text>
</comment>
<dbReference type="Gene3D" id="1.10.150.380">
    <property type="entry name" value="GatB domain, N-terminal subdomain"/>
    <property type="match status" value="1"/>
</dbReference>
<keyword evidence="4 10" id="KW-0547">Nucleotide-binding</keyword>
<name>A0AAD9KSD5_RIDPI</name>
<protein>
    <recommendedName>
        <fullName evidence="10">Glutamyl-tRNA(Gln) amidotransferase subunit B, mitochondrial</fullName>
        <shortName evidence="10">Glu-AdT subunit B</shortName>
        <ecNumber evidence="10">6.3.5.-</ecNumber>
    </recommendedName>
</protein>
<evidence type="ECO:0000259" key="11">
    <source>
        <dbReference type="SMART" id="SM00845"/>
    </source>
</evidence>
<dbReference type="SUPFAM" id="SSF89095">
    <property type="entry name" value="GatB/YqeY motif"/>
    <property type="match status" value="1"/>
</dbReference>
<dbReference type="Proteomes" id="UP001209878">
    <property type="component" value="Unassembled WGS sequence"/>
</dbReference>
<keyword evidence="13" id="KW-1185">Reference proteome</keyword>
<evidence type="ECO:0000256" key="1">
    <source>
        <dbReference type="ARBA" id="ARBA00005306"/>
    </source>
</evidence>
<dbReference type="GO" id="GO:0070681">
    <property type="term" value="P:glutaminyl-tRNAGln biosynthesis via transamidation"/>
    <property type="evidence" value="ECO:0007669"/>
    <property type="project" value="UniProtKB-UniRule"/>
</dbReference>
<comment type="caution">
    <text evidence="12">The sequence shown here is derived from an EMBL/GenBank/DDBJ whole genome shotgun (WGS) entry which is preliminary data.</text>
</comment>
<dbReference type="SUPFAM" id="SSF55931">
    <property type="entry name" value="Glutamine synthetase/guanido kinase"/>
    <property type="match status" value="1"/>
</dbReference>
<dbReference type="GO" id="GO:0050567">
    <property type="term" value="F:glutaminyl-tRNA synthase (glutamine-hydrolyzing) activity"/>
    <property type="evidence" value="ECO:0007669"/>
    <property type="project" value="UniProtKB-UniRule"/>
</dbReference>
<dbReference type="PANTHER" id="PTHR11659:SF0">
    <property type="entry name" value="GLUTAMYL-TRNA(GLN) AMIDOTRANSFERASE SUBUNIT B, MITOCHONDRIAL"/>
    <property type="match status" value="1"/>
</dbReference>
<dbReference type="InterPro" id="IPR017958">
    <property type="entry name" value="Gln-tRNA_amidoTrfase_suB_CS"/>
</dbReference>
<dbReference type="GO" id="GO:0030956">
    <property type="term" value="C:glutamyl-tRNA(Gln) amidotransferase complex"/>
    <property type="evidence" value="ECO:0007669"/>
    <property type="project" value="UniProtKB-UniRule"/>
</dbReference>
<evidence type="ECO:0000256" key="7">
    <source>
        <dbReference type="ARBA" id="ARBA00024799"/>
    </source>
</evidence>
<dbReference type="Pfam" id="PF02637">
    <property type="entry name" value="GatB_Yqey"/>
    <property type="match status" value="1"/>
</dbReference>
<comment type="function">
    <text evidence="7">Allows the formation of correctly charged Asn-tRNA(Asn) or Gln-tRNA(Gln) through the transamidation of misacylated Asp-tRNA(Asn) or Glu-tRNA(Gln) in organisms which lack either or both of asparaginyl-tRNA or glutaminyl-tRNA synthetases. The reaction takes place in the presence of glutamine and ATP through an activated phospho-Asp-tRNA(Asn) or phospho-Glu-tRNA(Gln).</text>
</comment>
<reference evidence="12" key="1">
    <citation type="journal article" date="2023" name="Mol. Biol. Evol.">
        <title>Third-Generation Sequencing Reveals the Adaptive Role of the Epigenome in Three Deep-Sea Polychaetes.</title>
        <authorList>
            <person name="Perez M."/>
            <person name="Aroh O."/>
            <person name="Sun Y."/>
            <person name="Lan Y."/>
            <person name="Juniper S.K."/>
            <person name="Young C.R."/>
            <person name="Angers B."/>
            <person name="Qian P.Y."/>
        </authorList>
    </citation>
    <scope>NUCLEOTIDE SEQUENCE</scope>
    <source>
        <strain evidence="12">R07B-5</strain>
    </source>
</reference>
<evidence type="ECO:0000256" key="3">
    <source>
        <dbReference type="ARBA" id="ARBA00022598"/>
    </source>
</evidence>
<dbReference type="EC" id="6.3.5.-" evidence="10"/>
<dbReference type="GO" id="GO:0032543">
    <property type="term" value="P:mitochondrial translation"/>
    <property type="evidence" value="ECO:0007669"/>
    <property type="project" value="UniProtKB-UniRule"/>
</dbReference>
<comment type="function">
    <text evidence="10">Allows the formation of correctly charged Gln-tRNA(Gln) through the transamidation of misacylated Glu-tRNA(Gln) in the mitochondria. The reaction takes place in the presence of glutamine and ATP through an activated gamma-phospho-Glu-tRNA(Gln).</text>
</comment>
<comment type="catalytic activity">
    <reaction evidence="8">
        <text>L-aspartyl-tRNA(Asn) + L-glutamine + ATP + H2O = L-asparaginyl-tRNA(Asn) + L-glutamate + ADP + phosphate + 2 H(+)</text>
        <dbReference type="Rhea" id="RHEA:14513"/>
        <dbReference type="Rhea" id="RHEA-COMP:9674"/>
        <dbReference type="Rhea" id="RHEA-COMP:9677"/>
        <dbReference type="ChEBI" id="CHEBI:15377"/>
        <dbReference type="ChEBI" id="CHEBI:15378"/>
        <dbReference type="ChEBI" id="CHEBI:29985"/>
        <dbReference type="ChEBI" id="CHEBI:30616"/>
        <dbReference type="ChEBI" id="CHEBI:43474"/>
        <dbReference type="ChEBI" id="CHEBI:58359"/>
        <dbReference type="ChEBI" id="CHEBI:78515"/>
        <dbReference type="ChEBI" id="CHEBI:78516"/>
        <dbReference type="ChEBI" id="CHEBI:456216"/>
    </reaction>
</comment>
<dbReference type="InterPro" id="IPR018027">
    <property type="entry name" value="Asn/Gln_amidotransferase"/>
</dbReference>
<gene>
    <name evidence="12" type="ORF">NP493_652g04026</name>
</gene>
<dbReference type="InterPro" id="IPR042114">
    <property type="entry name" value="GatB_C_1"/>
</dbReference>
<keyword evidence="3 10" id="KW-0436">Ligase</keyword>
<evidence type="ECO:0000256" key="10">
    <source>
        <dbReference type="HAMAP-Rule" id="MF_03147"/>
    </source>
</evidence>
<feature type="domain" description="Asn/Gln amidotransferase" evidence="11">
    <location>
        <begin position="376"/>
        <end position="525"/>
    </location>
</feature>
<dbReference type="Gene3D" id="1.10.10.410">
    <property type="match status" value="1"/>
</dbReference>
<dbReference type="InterPro" id="IPR023168">
    <property type="entry name" value="GatB_Yqey_C_2"/>
</dbReference>
<dbReference type="Pfam" id="PF02934">
    <property type="entry name" value="GatB_N"/>
    <property type="match status" value="1"/>
</dbReference>
<proteinExistence type="inferred from homology"/>
<accession>A0AAD9KSD5</accession>
<dbReference type="GO" id="GO:0005739">
    <property type="term" value="C:mitochondrion"/>
    <property type="evidence" value="ECO:0007669"/>
    <property type="project" value="UniProtKB-SubCell"/>
</dbReference>
<organism evidence="12 13">
    <name type="scientific">Ridgeia piscesae</name>
    <name type="common">Tubeworm</name>
    <dbReference type="NCBI Taxonomy" id="27915"/>
    <lineage>
        <taxon>Eukaryota</taxon>
        <taxon>Metazoa</taxon>
        <taxon>Spiralia</taxon>
        <taxon>Lophotrochozoa</taxon>
        <taxon>Annelida</taxon>
        <taxon>Polychaeta</taxon>
        <taxon>Sedentaria</taxon>
        <taxon>Canalipalpata</taxon>
        <taxon>Sabellida</taxon>
        <taxon>Siboglinidae</taxon>
        <taxon>Ridgeia</taxon>
    </lineage>
</organism>
<dbReference type="GO" id="GO:0005524">
    <property type="term" value="F:ATP binding"/>
    <property type="evidence" value="ECO:0007669"/>
    <property type="project" value="UniProtKB-KW"/>
</dbReference>
<dbReference type="InterPro" id="IPR017959">
    <property type="entry name" value="Asn/Gln-tRNA_amidoTrfase_suB/E"/>
</dbReference>
<keyword evidence="5 10" id="KW-0067">ATP-binding</keyword>
<dbReference type="NCBIfam" id="NF004012">
    <property type="entry name" value="PRK05477.1-2"/>
    <property type="match status" value="1"/>
</dbReference>
<comment type="similarity">
    <text evidence="1 10">Belongs to the GatB/GatE family. GatB subfamily.</text>
</comment>
<dbReference type="EMBL" id="JAODUO010000651">
    <property type="protein sequence ID" value="KAK2176622.1"/>
    <property type="molecule type" value="Genomic_DNA"/>
</dbReference>
<evidence type="ECO:0000313" key="13">
    <source>
        <dbReference type="Proteomes" id="UP001209878"/>
    </source>
</evidence>
<evidence type="ECO:0000256" key="4">
    <source>
        <dbReference type="ARBA" id="ARBA00022741"/>
    </source>
</evidence>
<evidence type="ECO:0000256" key="6">
    <source>
        <dbReference type="ARBA" id="ARBA00022917"/>
    </source>
</evidence>
<comment type="catalytic activity">
    <reaction evidence="9 10">
        <text>L-glutamyl-tRNA(Gln) + L-glutamine + ATP + H2O = L-glutaminyl-tRNA(Gln) + L-glutamate + ADP + phosphate + H(+)</text>
        <dbReference type="Rhea" id="RHEA:17521"/>
        <dbReference type="Rhea" id="RHEA-COMP:9681"/>
        <dbReference type="Rhea" id="RHEA-COMP:9684"/>
        <dbReference type="ChEBI" id="CHEBI:15377"/>
        <dbReference type="ChEBI" id="CHEBI:15378"/>
        <dbReference type="ChEBI" id="CHEBI:29985"/>
        <dbReference type="ChEBI" id="CHEBI:30616"/>
        <dbReference type="ChEBI" id="CHEBI:43474"/>
        <dbReference type="ChEBI" id="CHEBI:58359"/>
        <dbReference type="ChEBI" id="CHEBI:78520"/>
        <dbReference type="ChEBI" id="CHEBI:78521"/>
        <dbReference type="ChEBI" id="CHEBI:456216"/>
    </reaction>
</comment>
<keyword evidence="6 10" id="KW-0648">Protein biosynthesis</keyword>